<keyword evidence="4 7" id="KW-0489">Methyltransferase</keyword>
<dbReference type="PANTHER" id="PTHR11579:SF0">
    <property type="entry name" value="PROTEIN-L-ISOASPARTATE(D-ASPARTATE) O-METHYLTRANSFERASE"/>
    <property type="match status" value="1"/>
</dbReference>
<evidence type="ECO:0000256" key="3">
    <source>
        <dbReference type="ARBA" id="ARBA00022490"/>
    </source>
</evidence>
<dbReference type="FunFam" id="3.40.50.150:FF:000010">
    <property type="entry name" value="Protein-L-isoaspartate O-methyltransferase"/>
    <property type="match status" value="1"/>
</dbReference>
<proteinExistence type="inferred from homology"/>
<comment type="function">
    <text evidence="7">Catalyzes the methyl esterification of L-isoaspartyl residues in peptides and proteins that result from spontaneous decomposition of normal L-aspartyl and L-asparaginyl residues. It plays a role in the repair and/or degradation of damaged proteins.</text>
</comment>
<dbReference type="EC" id="2.1.1.77" evidence="7"/>
<comment type="catalytic activity">
    <reaction evidence="7">
        <text>[protein]-L-isoaspartate + S-adenosyl-L-methionine = [protein]-L-isoaspartate alpha-methyl ester + S-adenosyl-L-homocysteine</text>
        <dbReference type="Rhea" id="RHEA:12705"/>
        <dbReference type="Rhea" id="RHEA-COMP:12143"/>
        <dbReference type="Rhea" id="RHEA-COMP:12144"/>
        <dbReference type="ChEBI" id="CHEBI:57856"/>
        <dbReference type="ChEBI" id="CHEBI:59789"/>
        <dbReference type="ChEBI" id="CHEBI:90596"/>
        <dbReference type="ChEBI" id="CHEBI:90598"/>
        <dbReference type="EC" id="2.1.1.77"/>
    </reaction>
</comment>
<dbReference type="PANTHER" id="PTHR11579">
    <property type="entry name" value="PROTEIN-L-ISOASPARTATE O-METHYLTRANSFERASE"/>
    <property type="match status" value="1"/>
</dbReference>
<dbReference type="AlphaFoldDB" id="A0A1V6LYW8"/>
<dbReference type="GO" id="GO:0032259">
    <property type="term" value="P:methylation"/>
    <property type="evidence" value="ECO:0007669"/>
    <property type="project" value="UniProtKB-KW"/>
</dbReference>
<organism evidence="8 9">
    <name type="scientific">Candidatus Brocadia sapporoensis</name>
    <dbReference type="NCBI Taxonomy" id="392547"/>
    <lineage>
        <taxon>Bacteria</taxon>
        <taxon>Pseudomonadati</taxon>
        <taxon>Planctomycetota</taxon>
        <taxon>Candidatus Brocadiia</taxon>
        <taxon>Candidatus Brocadiales</taxon>
        <taxon>Candidatus Brocadiaceae</taxon>
        <taxon>Candidatus Brocadia</taxon>
    </lineage>
</organism>
<comment type="similarity">
    <text evidence="2 7">Belongs to the methyltransferase superfamily. L-isoaspartyl/D-aspartyl protein methyltransferase family.</text>
</comment>
<feature type="active site" evidence="7">
    <location>
        <position position="52"/>
    </location>
</feature>
<dbReference type="HAMAP" id="MF_00090">
    <property type="entry name" value="PIMT"/>
    <property type="match status" value="1"/>
</dbReference>
<dbReference type="Pfam" id="PF01135">
    <property type="entry name" value="PCMT"/>
    <property type="match status" value="1"/>
</dbReference>
<dbReference type="PROSITE" id="PS01279">
    <property type="entry name" value="PCMT"/>
    <property type="match status" value="1"/>
</dbReference>
<dbReference type="InterPro" id="IPR029063">
    <property type="entry name" value="SAM-dependent_MTases_sf"/>
</dbReference>
<dbReference type="InterPro" id="IPR000682">
    <property type="entry name" value="PCMT"/>
</dbReference>
<dbReference type="CDD" id="cd02440">
    <property type="entry name" value="AdoMet_MTases"/>
    <property type="match status" value="1"/>
</dbReference>
<dbReference type="Proteomes" id="UP000242219">
    <property type="component" value="Unassembled WGS sequence"/>
</dbReference>
<evidence type="ECO:0000256" key="2">
    <source>
        <dbReference type="ARBA" id="ARBA00005369"/>
    </source>
</evidence>
<dbReference type="NCBIfam" id="TIGR00080">
    <property type="entry name" value="pimt"/>
    <property type="match status" value="1"/>
</dbReference>
<reference evidence="8 9" key="1">
    <citation type="journal article" date="2016" name="Genome Announc.">
        <title>Draft Genome Sequence of the Anaerobic Ammonium-Oxidizing Bacterium 'Candidatus Brocadia sp. 40'.</title>
        <authorList>
            <person name="Ali M."/>
            <person name="Haroon M.F."/>
            <person name="Narita Y."/>
            <person name="Zhang L."/>
            <person name="Rangel Shaw D."/>
            <person name="Okabe S."/>
            <person name="Saikaly P.E."/>
        </authorList>
    </citation>
    <scope>NUCLEOTIDE SEQUENCE [LARGE SCALE GENOMIC DNA]</scope>
    <source>
        <strain evidence="8 9">40</strain>
    </source>
</reference>
<comment type="subcellular location">
    <subcellularLocation>
        <location evidence="1 7">Cytoplasm</location>
    </subcellularLocation>
</comment>
<dbReference type="EMBL" id="MJUW02000096">
    <property type="protein sequence ID" value="OQD45364.1"/>
    <property type="molecule type" value="Genomic_DNA"/>
</dbReference>
<evidence type="ECO:0000256" key="4">
    <source>
        <dbReference type="ARBA" id="ARBA00022603"/>
    </source>
</evidence>
<sequence>MVQYQLVSRGIRDERVIWAMSEVPRHLFVPELYRHAAYEDCPLPIGEGQTISQPYMVAIMTQCLELKGGEQVLEIGAGSGYQAAIVSKLASRVYTIERHAALATKAKGVLKQMGYDNITVITGDGSLGLPEKSPFHGIIVTACAPHVPRCLADQLEIGGRLVIPIGNPYHQVLHQMVKREKGIEDRNVLECAFVPLIGEEGWKEE</sequence>
<dbReference type="RefSeq" id="WP_070067473.1">
    <property type="nucleotide sequence ID" value="NZ_MJUW02000096.1"/>
</dbReference>
<dbReference type="GO" id="GO:0004719">
    <property type="term" value="F:protein-L-isoaspartate (D-aspartate) O-methyltransferase activity"/>
    <property type="evidence" value="ECO:0007669"/>
    <property type="project" value="UniProtKB-UniRule"/>
</dbReference>
<name>A0A1V6LYW8_9BACT</name>
<dbReference type="NCBIfam" id="NF001453">
    <property type="entry name" value="PRK00312.1"/>
    <property type="match status" value="1"/>
</dbReference>
<evidence type="ECO:0000256" key="7">
    <source>
        <dbReference type="HAMAP-Rule" id="MF_00090"/>
    </source>
</evidence>
<accession>A0A1V6LYW8</accession>
<gene>
    <name evidence="7" type="primary">pcm</name>
    <name evidence="8" type="ORF">BIY37_08855</name>
</gene>
<evidence type="ECO:0000313" key="8">
    <source>
        <dbReference type="EMBL" id="OQD45364.1"/>
    </source>
</evidence>
<dbReference type="Gene3D" id="3.40.50.150">
    <property type="entry name" value="Vaccinia Virus protein VP39"/>
    <property type="match status" value="1"/>
</dbReference>
<evidence type="ECO:0000256" key="1">
    <source>
        <dbReference type="ARBA" id="ARBA00004496"/>
    </source>
</evidence>
<protein>
    <recommendedName>
        <fullName evidence="7">Protein-L-isoaspartate O-methyltransferase</fullName>
        <ecNumber evidence="7">2.1.1.77</ecNumber>
    </recommendedName>
    <alternativeName>
        <fullName evidence="7">L-isoaspartyl protein carboxyl methyltransferase</fullName>
    </alternativeName>
    <alternativeName>
        <fullName evidence="7">Protein L-isoaspartyl methyltransferase</fullName>
    </alternativeName>
    <alternativeName>
        <fullName evidence="7">Protein-beta-aspartate methyltransferase</fullName>
        <shortName evidence="7">PIMT</shortName>
    </alternativeName>
</protein>
<keyword evidence="5 7" id="KW-0808">Transferase</keyword>
<evidence type="ECO:0000313" key="9">
    <source>
        <dbReference type="Proteomes" id="UP000242219"/>
    </source>
</evidence>
<evidence type="ECO:0000256" key="6">
    <source>
        <dbReference type="ARBA" id="ARBA00022691"/>
    </source>
</evidence>
<keyword evidence="6 7" id="KW-0949">S-adenosyl-L-methionine</keyword>
<dbReference type="SUPFAM" id="SSF53335">
    <property type="entry name" value="S-adenosyl-L-methionine-dependent methyltransferases"/>
    <property type="match status" value="1"/>
</dbReference>
<evidence type="ECO:0000256" key="5">
    <source>
        <dbReference type="ARBA" id="ARBA00022679"/>
    </source>
</evidence>
<comment type="caution">
    <text evidence="8">The sequence shown here is derived from an EMBL/GenBank/DDBJ whole genome shotgun (WGS) entry which is preliminary data.</text>
</comment>
<keyword evidence="9" id="KW-1185">Reference proteome</keyword>
<dbReference type="GO" id="GO:0030091">
    <property type="term" value="P:protein repair"/>
    <property type="evidence" value="ECO:0007669"/>
    <property type="project" value="UniProtKB-UniRule"/>
</dbReference>
<keyword evidence="3 7" id="KW-0963">Cytoplasm</keyword>
<dbReference type="GO" id="GO:0005737">
    <property type="term" value="C:cytoplasm"/>
    <property type="evidence" value="ECO:0007669"/>
    <property type="project" value="UniProtKB-SubCell"/>
</dbReference>